<keyword evidence="5" id="KW-0175">Coiled coil</keyword>
<evidence type="ECO:0000256" key="5">
    <source>
        <dbReference type="SAM" id="Coils"/>
    </source>
</evidence>
<protein>
    <submittedName>
        <fullName evidence="8">NlpC/P60 family protein</fullName>
    </submittedName>
</protein>
<keyword evidence="9" id="KW-1185">Reference proteome</keyword>
<dbReference type="Pfam" id="PF00877">
    <property type="entry name" value="NLPC_P60"/>
    <property type="match status" value="1"/>
</dbReference>
<evidence type="ECO:0000256" key="3">
    <source>
        <dbReference type="ARBA" id="ARBA00022801"/>
    </source>
</evidence>
<evidence type="ECO:0000256" key="2">
    <source>
        <dbReference type="ARBA" id="ARBA00022670"/>
    </source>
</evidence>
<keyword evidence="2" id="KW-0645">Protease</keyword>
<dbReference type="Proteomes" id="UP001500416">
    <property type="component" value="Unassembled WGS sequence"/>
</dbReference>
<keyword evidence="4" id="KW-0788">Thiol protease</keyword>
<name>A0ABN0TZG9_9PSEU</name>
<organism evidence="8 9">
    <name type="scientific">Saccharothrix mutabilis subsp. mutabilis</name>
    <dbReference type="NCBI Taxonomy" id="66855"/>
    <lineage>
        <taxon>Bacteria</taxon>
        <taxon>Bacillati</taxon>
        <taxon>Actinomycetota</taxon>
        <taxon>Actinomycetes</taxon>
        <taxon>Pseudonocardiales</taxon>
        <taxon>Pseudonocardiaceae</taxon>
        <taxon>Saccharothrix</taxon>
    </lineage>
</organism>
<dbReference type="EMBL" id="BAAABU010000007">
    <property type="protein sequence ID" value="GAA0234147.1"/>
    <property type="molecule type" value="Genomic_DNA"/>
</dbReference>
<dbReference type="PANTHER" id="PTHR47359:SF3">
    <property type="entry name" value="NLP_P60 DOMAIN-CONTAINING PROTEIN-RELATED"/>
    <property type="match status" value="1"/>
</dbReference>
<feature type="signal peptide" evidence="6">
    <location>
        <begin position="1"/>
        <end position="28"/>
    </location>
</feature>
<accession>A0ABN0TZG9</accession>
<dbReference type="InterPro" id="IPR000064">
    <property type="entry name" value="NLP_P60_dom"/>
</dbReference>
<keyword evidence="3" id="KW-0378">Hydrolase</keyword>
<comment type="similarity">
    <text evidence="1">Belongs to the peptidase C40 family.</text>
</comment>
<sequence>MPPHPVQRATALAAAVVATFTVAPPAQAQPTDALARYEELSREAERLHQDHLKAQDDLGARRAELDKARADLAAATRTGVDARTEQERFRGRVDLLTEASYEGARFGTLSAFLVSTSQQDFLNRLSALDVLAADSGEALRLMSTAVDAAAQAEATAADAERRAAAAAGEATRLVDDLAAREQAMDAQVATARAQYRSLSAPQKATLASPGDTSAVAVPAGAAGAALEFALAQRGKPYVFGSNGPDSWDCSSLTQAAYRAAGVAIPRTTYTQATVGRAVPRNQVQPGDLIIYYAGQSHVAMAVDGVRAVHASTEGVPVRIADIDSIGPISTIRRVVS</sequence>
<comment type="caution">
    <text evidence="8">The sequence shown here is derived from an EMBL/GenBank/DDBJ whole genome shotgun (WGS) entry which is preliminary data.</text>
</comment>
<evidence type="ECO:0000256" key="1">
    <source>
        <dbReference type="ARBA" id="ARBA00007074"/>
    </source>
</evidence>
<dbReference type="InterPro" id="IPR038765">
    <property type="entry name" value="Papain-like_cys_pep_sf"/>
</dbReference>
<evidence type="ECO:0000256" key="4">
    <source>
        <dbReference type="ARBA" id="ARBA00022807"/>
    </source>
</evidence>
<gene>
    <name evidence="8" type="ORF">GCM10010492_36250</name>
</gene>
<evidence type="ECO:0000313" key="9">
    <source>
        <dbReference type="Proteomes" id="UP001500416"/>
    </source>
</evidence>
<dbReference type="PROSITE" id="PS51935">
    <property type="entry name" value="NLPC_P60"/>
    <property type="match status" value="1"/>
</dbReference>
<feature type="coiled-coil region" evidence="5">
    <location>
        <begin position="142"/>
        <end position="169"/>
    </location>
</feature>
<evidence type="ECO:0000259" key="7">
    <source>
        <dbReference type="PROSITE" id="PS51935"/>
    </source>
</evidence>
<keyword evidence="6" id="KW-0732">Signal</keyword>
<dbReference type="Gene3D" id="3.90.1720.10">
    <property type="entry name" value="endopeptidase domain like (from Nostoc punctiforme)"/>
    <property type="match status" value="1"/>
</dbReference>
<reference evidence="8 9" key="1">
    <citation type="journal article" date="2019" name="Int. J. Syst. Evol. Microbiol.">
        <title>The Global Catalogue of Microorganisms (GCM) 10K type strain sequencing project: providing services to taxonomists for standard genome sequencing and annotation.</title>
        <authorList>
            <consortium name="The Broad Institute Genomics Platform"/>
            <consortium name="The Broad Institute Genome Sequencing Center for Infectious Disease"/>
            <person name="Wu L."/>
            <person name="Ma J."/>
        </authorList>
    </citation>
    <scope>NUCLEOTIDE SEQUENCE [LARGE SCALE GENOMIC DNA]</scope>
    <source>
        <strain evidence="8 9">JCM 3380</strain>
    </source>
</reference>
<evidence type="ECO:0000256" key="6">
    <source>
        <dbReference type="SAM" id="SignalP"/>
    </source>
</evidence>
<dbReference type="InterPro" id="IPR051794">
    <property type="entry name" value="PG_Endopeptidase_C40"/>
</dbReference>
<feature type="domain" description="NlpC/P60" evidence="7">
    <location>
        <begin position="219"/>
        <end position="336"/>
    </location>
</feature>
<dbReference type="SUPFAM" id="SSF54001">
    <property type="entry name" value="Cysteine proteinases"/>
    <property type="match status" value="1"/>
</dbReference>
<evidence type="ECO:0000313" key="8">
    <source>
        <dbReference type="EMBL" id="GAA0234147.1"/>
    </source>
</evidence>
<dbReference type="PANTHER" id="PTHR47359">
    <property type="entry name" value="PEPTIDOGLYCAN DL-ENDOPEPTIDASE CWLO"/>
    <property type="match status" value="1"/>
</dbReference>
<dbReference type="RefSeq" id="WP_343935011.1">
    <property type="nucleotide sequence ID" value="NZ_BAAABU010000007.1"/>
</dbReference>
<feature type="chain" id="PRO_5045350554" evidence="6">
    <location>
        <begin position="29"/>
        <end position="336"/>
    </location>
</feature>
<proteinExistence type="inferred from homology"/>